<dbReference type="Pfam" id="PF10074">
    <property type="entry name" value="RovC_DNA-bd"/>
    <property type="match status" value="1"/>
</dbReference>
<proteinExistence type="predicted"/>
<comment type="caution">
    <text evidence="2">The sequence shown here is derived from an EMBL/GenBank/DDBJ whole genome shotgun (WGS) entry which is preliminary data.</text>
</comment>
<reference evidence="2" key="2">
    <citation type="submission" date="2020-09" db="EMBL/GenBank/DDBJ databases">
        <authorList>
            <person name="Sun Q."/>
            <person name="Zhou Y."/>
        </authorList>
    </citation>
    <scope>NUCLEOTIDE SEQUENCE</scope>
    <source>
        <strain evidence="2">CGMCC 1.15320</strain>
    </source>
</reference>
<name>A0A916VY23_9HYPH</name>
<dbReference type="Proteomes" id="UP000636264">
    <property type="component" value="Unassembled WGS sequence"/>
</dbReference>
<evidence type="ECO:0000313" key="2">
    <source>
        <dbReference type="EMBL" id="GGA51622.1"/>
    </source>
</evidence>
<reference evidence="2" key="1">
    <citation type="journal article" date="2014" name="Int. J. Syst. Evol. Microbiol.">
        <title>Complete genome sequence of Corynebacterium casei LMG S-19264T (=DSM 44701T), isolated from a smear-ripened cheese.</title>
        <authorList>
            <consortium name="US DOE Joint Genome Institute (JGI-PGF)"/>
            <person name="Walter F."/>
            <person name="Albersmeier A."/>
            <person name="Kalinowski J."/>
            <person name="Ruckert C."/>
        </authorList>
    </citation>
    <scope>NUCLEOTIDE SEQUENCE</scope>
    <source>
        <strain evidence="2">CGMCC 1.15320</strain>
    </source>
</reference>
<keyword evidence="3" id="KW-1185">Reference proteome</keyword>
<dbReference type="AlphaFoldDB" id="A0A916VY23"/>
<accession>A0A916VY23</accession>
<gene>
    <name evidence="2" type="ORF">GCM10011385_01170</name>
</gene>
<evidence type="ECO:0000313" key="3">
    <source>
        <dbReference type="Proteomes" id="UP000636264"/>
    </source>
</evidence>
<dbReference type="EMBL" id="BMIF01000001">
    <property type="protein sequence ID" value="GGA51622.1"/>
    <property type="molecule type" value="Genomic_DNA"/>
</dbReference>
<protein>
    <recommendedName>
        <fullName evidence="1">T6SS Transcription factor RovC-like DNA binding domain-containing protein</fullName>
    </recommendedName>
</protein>
<dbReference type="InterPro" id="IPR018754">
    <property type="entry name" value="RovC-like_DNA-bd"/>
</dbReference>
<evidence type="ECO:0000259" key="1">
    <source>
        <dbReference type="Pfam" id="PF10074"/>
    </source>
</evidence>
<organism evidence="2 3">
    <name type="scientific">Nitratireductor aestuarii</name>
    <dbReference type="NCBI Taxonomy" id="1735103"/>
    <lineage>
        <taxon>Bacteria</taxon>
        <taxon>Pseudomonadati</taxon>
        <taxon>Pseudomonadota</taxon>
        <taxon>Alphaproteobacteria</taxon>
        <taxon>Hyphomicrobiales</taxon>
        <taxon>Phyllobacteriaceae</taxon>
        <taxon>Nitratireductor</taxon>
    </lineage>
</organism>
<feature type="domain" description="T6SS Transcription factor RovC-like DNA binding" evidence="1">
    <location>
        <begin position="24"/>
        <end position="126"/>
    </location>
</feature>
<sequence length="132" mass="14935">MLNGEYFDASLANPGFAGPLAAVVLLDDDTPDRLAMVERLWAAARGRRVPPDMRLTGQRRRRAKEMLRVVDAREAGLTYLAIAEVMFPQHKPDSASWVGSPIRETTIRLARDGLKLVRGGYRLLLRRPRRNR</sequence>